<keyword evidence="7" id="KW-1133">Transmembrane helix</keyword>
<keyword evidence="4 5" id="KW-0067">ATP-binding</keyword>
<keyword evidence="10" id="KW-1185">Reference proteome</keyword>
<evidence type="ECO:0000256" key="4">
    <source>
        <dbReference type="ARBA" id="ARBA00022840"/>
    </source>
</evidence>
<evidence type="ECO:0000256" key="3">
    <source>
        <dbReference type="ARBA" id="ARBA00022777"/>
    </source>
</evidence>
<keyword evidence="1" id="KW-0808">Transferase</keyword>
<dbReference type="Proteomes" id="UP000217289">
    <property type="component" value="Chromosome"/>
</dbReference>
<keyword evidence="7" id="KW-0812">Transmembrane</keyword>
<dbReference type="InterPro" id="IPR008271">
    <property type="entry name" value="Ser/Thr_kinase_AS"/>
</dbReference>
<evidence type="ECO:0000256" key="5">
    <source>
        <dbReference type="PROSITE-ProRule" id="PRU10141"/>
    </source>
</evidence>
<dbReference type="PANTHER" id="PTHR43289">
    <property type="entry name" value="MITOGEN-ACTIVATED PROTEIN KINASE KINASE KINASE 20-RELATED"/>
    <property type="match status" value="1"/>
</dbReference>
<evidence type="ECO:0000256" key="7">
    <source>
        <dbReference type="SAM" id="Phobius"/>
    </source>
</evidence>
<dbReference type="GO" id="GO:0005524">
    <property type="term" value="F:ATP binding"/>
    <property type="evidence" value="ECO:0007669"/>
    <property type="project" value="UniProtKB-UniRule"/>
</dbReference>
<name>A0A250IFN4_9BACT</name>
<dbReference type="CDD" id="cd14014">
    <property type="entry name" value="STKc_PknB_like"/>
    <property type="match status" value="1"/>
</dbReference>
<evidence type="ECO:0000313" key="9">
    <source>
        <dbReference type="EMBL" id="ATB29977.1"/>
    </source>
</evidence>
<dbReference type="Pfam" id="PF00069">
    <property type="entry name" value="Pkinase"/>
    <property type="match status" value="1"/>
</dbReference>
<dbReference type="InterPro" id="IPR017441">
    <property type="entry name" value="Protein_kinase_ATP_BS"/>
</dbReference>
<dbReference type="PROSITE" id="PS00107">
    <property type="entry name" value="PROTEIN_KINASE_ATP"/>
    <property type="match status" value="1"/>
</dbReference>
<dbReference type="Gene3D" id="1.25.40.10">
    <property type="entry name" value="Tetratricopeptide repeat domain"/>
    <property type="match status" value="3"/>
</dbReference>
<evidence type="ECO:0000259" key="8">
    <source>
        <dbReference type="PROSITE" id="PS50011"/>
    </source>
</evidence>
<dbReference type="PANTHER" id="PTHR43289:SF34">
    <property type="entry name" value="SERINE_THREONINE-PROTEIN KINASE YBDM-RELATED"/>
    <property type="match status" value="1"/>
</dbReference>
<accession>A0A250IFN4</accession>
<dbReference type="PROSITE" id="PS00108">
    <property type="entry name" value="PROTEIN_KINASE_ST"/>
    <property type="match status" value="1"/>
</dbReference>
<evidence type="ECO:0000313" key="10">
    <source>
        <dbReference type="Proteomes" id="UP000217289"/>
    </source>
</evidence>
<feature type="transmembrane region" description="Helical" evidence="7">
    <location>
        <begin position="386"/>
        <end position="407"/>
    </location>
</feature>
<dbReference type="InterPro" id="IPR000719">
    <property type="entry name" value="Prot_kinase_dom"/>
</dbReference>
<dbReference type="Gene3D" id="3.30.200.20">
    <property type="entry name" value="Phosphorylase Kinase, domain 1"/>
    <property type="match status" value="1"/>
</dbReference>
<dbReference type="OrthoDB" id="9801841at2"/>
<dbReference type="EMBL" id="CP022163">
    <property type="protein sequence ID" value="ATB29977.1"/>
    <property type="molecule type" value="Genomic_DNA"/>
</dbReference>
<dbReference type="SUPFAM" id="SSF48452">
    <property type="entry name" value="TPR-like"/>
    <property type="match status" value="3"/>
</dbReference>
<dbReference type="InterPro" id="IPR011990">
    <property type="entry name" value="TPR-like_helical_dom_sf"/>
</dbReference>
<keyword evidence="3" id="KW-0418">Kinase</keyword>
<dbReference type="SUPFAM" id="SSF56112">
    <property type="entry name" value="Protein kinase-like (PK-like)"/>
    <property type="match status" value="1"/>
</dbReference>
<dbReference type="InterPro" id="IPR011009">
    <property type="entry name" value="Kinase-like_dom_sf"/>
</dbReference>
<sequence>MLGRVSTPNTPRPEYEEELHCALAEGVVSREQVESLREEAVRLQRSPLELLLERGQLSPDTLVSLRGRATPFEAPSTQRPGAPPPPSASSEPAFPLPGWERYQAVRFLGQGGMGQVFLAYDPRLRRNVALKFVRDGDPQLAQRFLSEARAQARVRHERVCELYEVGEIHGRAFIAMRYVEGRHLGQLARELTLEQKLSVLRDVAEGVHAAHHAGLIHRDLKPSNILVERPEDGSLKPYVMDFGLARDWHEEHTASGDVLGTPHYMAPEQARGEVGRLDRRVDVYSLGATLHHILTGAPPFAGNNALELLTLIQTEEPPPLRRSHPDLPVDVEAIVLKCLEKDRSARYDSARALAEDLERYLSGEPVLARRAGPGYRLRKKLRKHRLLVGLGTTALVGLGLALGQAALTRHQVASRERLARLFTERVERLEAQARYSALAPLHDTRPDRLALREGMRALEEDIRQAGGDAQAPGHYALGRALLALGDAQGALERLESAWRGGYQEPRVAYALALALGQLYQERLLEVEWTRNPEQREARRRELEQRYRDPALTYLRRSEGTEAPSPHYGAALLAFHEGEHERALAELDALGTPTPWFHEVPLLRGDILRARAWKRRNAGDRTGALADLEAARAAYTAAAAIGESDPAVYSALGTLHLGSLLLEFFGPGDIQAPYERGLEAVSQALTAAPDHFQAQLLRARFHRRMAEYRLQQGNGEVLPLVEQALEEARAALALSPGDPRAQMEIARNFRLTARYRQEHGEDPAEPLREAFQSLEGVAEKDRDYVFHTERGYLLKIWADSEDQRGGDSLGHRGQAIQAYRAAIALDPSLVDAWLNLGTMYFNRATNPRAPDADGDLEQARETFERARRIDAGHYVPYYYGAQVHEWRARRRFNRGGEPDSELEQALALYRQGSAINAKLPAFPNALGGALLWKAELAWDAGQDAEPLLDEAQAAFERARAAAPQQGFAYNNLGEVHAWRALFQYRRGEDPTPSARAALESYAQAIERLPKQAQFRVNPAKVHHTLALWTLKRGEDPSPELERASEALRQALELNPGMGYALRYQGEVEAVRARWLARKGQARGTDFERAANSFQRALEADPEWQEYRLAAALLRGEWAEWLTQAGGGDPAPVLREGLRQVEQTLAARPTWATARAARARLLLALAETPSASPAERDSWRGEARKDLDQALAHNPHLSVEYEPLLSSR</sequence>
<protein>
    <recommendedName>
        <fullName evidence="8">Protein kinase domain-containing protein</fullName>
    </recommendedName>
</protein>
<feature type="domain" description="Protein kinase" evidence="8">
    <location>
        <begin position="102"/>
        <end position="361"/>
    </location>
</feature>
<feature type="binding site" evidence="5">
    <location>
        <position position="131"/>
    </location>
    <ligand>
        <name>ATP</name>
        <dbReference type="ChEBI" id="CHEBI:30616"/>
    </ligand>
</feature>
<proteinExistence type="predicted"/>
<evidence type="ECO:0000256" key="1">
    <source>
        <dbReference type="ARBA" id="ARBA00022679"/>
    </source>
</evidence>
<reference evidence="9 10" key="1">
    <citation type="submission" date="2017-06" db="EMBL/GenBank/DDBJ databases">
        <authorList>
            <person name="Kim H.J."/>
            <person name="Triplett B.A."/>
        </authorList>
    </citation>
    <scope>NUCLEOTIDE SEQUENCE [LARGE SCALE GENOMIC DNA]</scope>
    <source>
        <strain evidence="9 10">DSM 14713</strain>
    </source>
</reference>
<dbReference type="KEGG" id="mbd:MEBOL_003432"/>
<dbReference type="Gene3D" id="1.10.510.10">
    <property type="entry name" value="Transferase(Phosphotransferase) domain 1"/>
    <property type="match status" value="1"/>
</dbReference>
<feature type="region of interest" description="Disordered" evidence="6">
    <location>
        <begin position="71"/>
        <end position="94"/>
    </location>
</feature>
<dbReference type="RefSeq" id="WP_095978479.1">
    <property type="nucleotide sequence ID" value="NZ_CP022163.1"/>
</dbReference>
<keyword evidence="2 5" id="KW-0547">Nucleotide-binding</keyword>
<dbReference type="SMART" id="SM00220">
    <property type="entry name" value="S_TKc"/>
    <property type="match status" value="1"/>
</dbReference>
<dbReference type="AlphaFoldDB" id="A0A250IFN4"/>
<evidence type="ECO:0000256" key="6">
    <source>
        <dbReference type="SAM" id="MobiDB-lite"/>
    </source>
</evidence>
<organism evidence="9 10">
    <name type="scientific">Melittangium boletus DSM 14713</name>
    <dbReference type="NCBI Taxonomy" id="1294270"/>
    <lineage>
        <taxon>Bacteria</taxon>
        <taxon>Pseudomonadati</taxon>
        <taxon>Myxococcota</taxon>
        <taxon>Myxococcia</taxon>
        <taxon>Myxococcales</taxon>
        <taxon>Cystobacterineae</taxon>
        <taxon>Archangiaceae</taxon>
        <taxon>Melittangium</taxon>
    </lineage>
</organism>
<evidence type="ECO:0000256" key="2">
    <source>
        <dbReference type="ARBA" id="ARBA00022741"/>
    </source>
</evidence>
<gene>
    <name evidence="9" type="ORF">MEBOL_003432</name>
</gene>
<feature type="compositionally biased region" description="Basic and acidic residues" evidence="6">
    <location>
        <begin position="1172"/>
        <end position="1186"/>
    </location>
</feature>
<dbReference type="PROSITE" id="PS50011">
    <property type="entry name" value="PROTEIN_KINASE_DOM"/>
    <property type="match status" value="1"/>
</dbReference>
<keyword evidence="7" id="KW-0472">Membrane</keyword>
<dbReference type="Pfam" id="PF13414">
    <property type="entry name" value="TPR_11"/>
    <property type="match status" value="1"/>
</dbReference>
<dbReference type="GO" id="GO:0004674">
    <property type="term" value="F:protein serine/threonine kinase activity"/>
    <property type="evidence" value="ECO:0007669"/>
    <property type="project" value="TreeGrafter"/>
</dbReference>
<feature type="region of interest" description="Disordered" evidence="6">
    <location>
        <begin position="1170"/>
        <end position="1192"/>
    </location>
</feature>